<reference evidence="2 3" key="1">
    <citation type="journal article" date="2014" name="Nature">
        <title>An environmental bacterial taxon with a large and distinct metabolic repertoire.</title>
        <authorList>
            <person name="Wilson M.C."/>
            <person name="Mori T."/>
            <person name="Ruckert C."/>
            <person name="Uria A.R."/>
            <person name="Helf M.J."/>
            <person name="Takada K."/>
            <person name="Gernert C."/>
            <person name="Steffens U.A."/>
            <person name="Heycke N."/>
            <person name="Schmitt S."/>
            <person name="Rinke C."/>
            <person name="Helfrich E.J."/>
            <person name="Brachmann A.O."/>
            <person name="Gurgui C."/>
            <person name="Wakimoto T."/>
            <person name="Kracht M."/>
            <person name="Crusemann M."/>
            <person name="Hentschel U."/>
            <person name="Abe I."/>
            <person name="Matsunaga S."/>
            <person name="Kalinowski J."/>
            <person name="Takeyama H."/>
            <person name="Piel J."/>
        </authorList>
    </citation>
    <scope>NUCLEOTIDE SEQUENCE [LARGE SCALE GENOMIC DNA]</scope>
    <source>
        <strain evidence="3">TSY1</strain>
    </source>
</reference>
<dbReference type="Proteomes" id="UP000019141">
    <property type="component" value="Unassembled WGS sequence"/>
</dbReference>
<name>W4L3Y0_ENTF1</name>
<gene>
    <name evidence="2" type="ORF">ETSY1_45485</name>
</gene>
<accession>W4L3Y0</accession>
<sequence length="228" mass="26527">MASGTLKTTWFERHGSTPITDIPSEWPEDYRTLVQRRIELIESNPNIGLIEQPEYKRRWNTEPWESQLERALHTWLLDRLESYFDIDGRMNDDGKPTAKIDISLISTSRLADFARQDADFMQVGELYRDDPAFDVTRLVTELVESESVPMLPVLRYKASGLRKRAEWERTWELQRQEDAIDACIELPEDHPQYLTVAKARNLKQQKIGDIPVPPKYTRGALGDSYAFN</sequence>
<feature type="non-terminal residue" evidence="2">
    <location>
        <position position="228"/>
    </location>
</feature>
<dbReference type="HOGENOM" id="CLU_1216933_0_0_7"/>
<evidence type="ECO:0000313" key="2">
    <source>
        <dbReference type="EMBL" id="ETW92041.1"/>
    </source>
</evidence>
<dbReference type="AlphaFoldDB" id="W4L3Y0"/>
<organism evidence="2 3">
    <name type="scientific">Entotheonella factor</name>
    <dbReference type="NCBI Taxonomy" id="1429438"/>
    <lineage>
        <taxon>Bacteria</taxon>
        <taxon>Pseudomonadati</taxon>
        <taxon>Nitrospinota/Tectimicrobiota group</taxon>
        <taxon>Candidatus Tectimicrobiota</taxon>
        <taxon>Candidatus Entotheonellia</taxon>
        <taxon>Candidatus Entotheonellales</taxon>
        <taxon>Candidatus Entotheonellaceae</taxon>
        <taxon>Candidatus Entotheonella</taxon>
    </lineage>
</organism>
<feature type="domain" description="DUF7008" evidence="1">
    <location>
        <begin position="1"/>
        <end position="218"/>
    </location>
</feature>
<dbReference type="Pfam" id="PF22654">
    <property type="entry name" value="DUF7008"/>
    <property type="match status" value="1"/>
</dbReference>
<dbReference type="InterPro" id="IPR054277">
    <property type="entry name" value="DUF7008"/>
</dbReference>
<evidence type="ECO:0000259" key="1">
    <source>
        <dbReference type="Pfam" id="PF22654"/>
    </source>
</evidence>
<dbReference type="EMBL" id="AZHW01001714">
    <property type="protein sequence ID" value="ETW92041.1"/>
    <property type="molecule type" value="Genomic_DNA"/>
</dbReference>
<keyword evidence="3" id="KW-1185">Reference proteome</keyword>
<comment type="caution">
    <text evidence="2">The sequence shown here is derived from an EMBL/GenBank/DDBJ whole genome shotgun (WGS) entry which is preliminary data.</text>
</comment>
<evidence type="ECO:0000313" key="3">
    <source>
        <dbReference type="Proteomes" id="UP000019141"/>
    </source>
</evidence>
<protein>
    <recommendedName>
        <fullName evidence="1">DUF7008 domain-containing protein</fullName>
    </recommendedName>
</protein>
<proteinExistence type="predicted"/>